<gene>
    <name evidence="2" type="ORF">HD556DRAFT_784892</name>
</gene>
<accession>A0A9P7AIW0</accession>
<proteinExistence type="predicted"/>
<keyword evidence="1" id="KW-0812">Transmembrane</keyword>
<dbReference type="GeneID" id="64605394"/>
<evidence type="ECO:0000256" key="1">
    <source>
        <dbReference type="SAM" id="Phobius"/>
    </source>
</evidence>
<feature type="transmembrane region" description="Helical" evidence="1">
    <location>
        <begin position="75"/>
        <end position="95"/>
    </location>
</feature>
<dbReference type="OrthoDB" id="2691602at2759"/>
<sequence>MRAVWMLAQRFSSPGSTFDESSRGWQMACCRTRELVPKHHIVDDVTTYGRADWAPWIVSYVYILQRIQYCSISELMMFTIFLVAAATGLALILISPFKATEPYLCPTRTLFILRVIETFLISMFPDGVAVASISVLVSHYTGFRGFPIFLAIWGVKVTSDIIQLIEAYQYLLTRHQELDWFWRHSPELRL</sequence>
<organism evidence="2 3">
    <name type="scientific">Suillus plorans</name>
    <dbReference type="NCBI Taxonomy" id="116603"/>
    <lineage>
        <taxon>Eukaryota</taxon>
        <taxon>Fungi</taxon>
        <taxon>Dikarya</taxon>
        <taxon>Basidiomycota</taxon>
        <taxon>Agaricomycotina</taxon>
        <taxon>Agaricomycetes</taxon>
        <taxon>Agaricomycetidae</taxon>
        <taxon>Boletales</taxon>
        <taxon>Suillineae</taxon>
        <taxon>Suillaceae</taxon>
        <taxon>Suillus</taxon>
    </lineage>
</organism>
<dbReference type="EMBL" id="JABBWE010000059">
    <property type="protein sequence ID" value="KAG1789446.1"/>
    <property type="molecule type" value="Genomic_DNA"/>
</dbReference>
<comment type="caution">
    <text evidence="2">The sequence shown here is derived from an EMBL/GenBank/DDBJ whole genome shotgun (WGS) entry which is preliminary data.</text>
</comment>
<protein>
    <submittedName>
        <fullName evidence="2">Uncharacterized protein</fullName>
    </submittedName>
</protein>
<dbReference type="RefSeq" id="XP_041156518.1">
    <property type="nucleotide sequence ID" value="XM_041311630.1"/>
</dbReference>
<keyword evidence="1" id="KW-1133">Transmembrane helix</keyword>
<dbReference type="AlphaFoldDB" id="A0A9P7AIW0"/>
<keyword evidence="3" id="KW-1185">Reference proteome</keyword>
<evidence type="ECO:0000313" key="3">
    <source>
        <dbReference type="Proteomes" id="UP000719766"/>
    </source>
</evidence>
<name>A0A9P7AIW0_9AGAM</name>
<evidence type="ECO:0000313" key="2">
    <source>
        <dbReference type="EMBL" id="KAG1789446.1"/>
    </source>
</evidence>
<reference evidence="2" key="1">
    <citation type="journal article" date="2020" name="New Phytol.">
        <title>Comparative genomics reveals dynamic genome evolution in host specialist ectomycorrhizal fungi.</title>
        <authorList>
            <person name="Lofgren L.A."/>
            <person name="Nguyen N.H."/>
            <person name="Vilgalys R."/>
            <person name="Ruytinx J."/>
            <person name="Liao H.L."/>
            <person name="Branco S."/>
            <person name="Kuo A."/>
            <person name="LaButti K."/>
            <person name="Lipzen A."/>
            <person name="Andreopoulos W."/>
            <person name="Pangilinan J."/>
            <person name="Riley R."/>
            <person name="Hundley H."/>
            <person name="Na H."/>
            <person name="Barry K."/>
            <person name="Grigoriev I.V."/>
            <person name="Stajich J.E."/>
            <person name="Kennedy P.G."/>
        </authorList>
    </citation>
    <scope>NUCLEOTIDE SEQUENCE</scope>
    <source>
        <strain evidence="2">S12</strain>
    </source>
</reference>
<keyword evidence="1" id="KW-0472">Membrane</keyword>
<dbReference type="Proteomes" id="UP000719766">
    <property type="component" value="Unassembled WGS sequence"/>
</dbReference>